<feature type="region of interest" description="Disordered" evidence="1">
    <location>
        <begin position="350"/>
        <end position="377"/>
    </location>
</feature>
<protein>
    <submittedName>
        <fullName evidence="2">Uncharacterized protein</fullName>
    </submittedName>
</protein>
<reference evidence="2" key="1">
    <citation type="submission" date="2018-10" db="EMBL/GenBank/DDBJ databases">
        <title>Hidden diversity of soil giant viruses.</title>
        <authorList>
            <person name="Schulz F."/>
            <person name="Alteio L."/>
            <person name="Goudeau D."/>
            <person name="Ryan E.M."/>
            <person name="Malmstrom R.R."/>
            <person name="Blanchard J."/>
            <person name="Woyke T."/>
        </authorList>
    </citation>
    <scope>NUCLEOTIDE SEQUENCE</scope>
    <source>
        <strain evidence="2">SOV1</strain>
    </source>
</reference>
<proteinExistence type="predicted"/>
<dbReference type="EMBL" id="MK072492">
    <property type="protein sequence ID" value="AYV86067.1"/>
    <property type="molecule type" value="Genomic_DNA"/>
</dbReference>
<gene>
    <name evidence="2" type="ORF">Solivirus4_28</name>
</gene>
<feature type="compositionally biased region" description="Basic residues" evidence="1">
    <location>
        <begin position="362"/>
        <end position="377"/>
    </location>
</feature>
<name>A0A3G5AFW6_9VIRU</name>
<accession>A0A3G5AFW6</accession>
<sequence length="377" mass="40665">MASTSYSVGSASAQGARKSGKALLKQQYREESEEIVKALRGMTRLASTIYGSKTATVVNYGGKSITLTKKAFGEYKRDVIAAVKEHTKHAFALTKRQPRTGAAKSGFTNALRIDDTLINYLQRANLGPVFQGGVVGTDSKGKTVVTGQVQDVGGSLASTLSFLQPGSPLFRLVPSGTLTQLYHIIINRDGQQQFHNYKKAIFLTAQQRQALGPLIQAAIQKDVATIAEKIYAGTPDFQQRMGQVQNYANQMMAKIGQPPMYNASTDAGTVVNALSAGTFVMPAGMSTKKKQKHSVLNPDALIPADLSKISTVSSPKLSPAEKEADRAKLAASGGQLHEQLLNILRAALPAQTVRKQEQQRAAKQKRAMNPKPRRAKK</sequence>
<evidence type="ECO:0000256" key="1">
    <source>
        <dbReference type="SAM" id="MobiDB-lite"/>
    </source>
</evidence>
<evidence type="ECO:0000313" key="2">
    <source>
        <dbReference type="EMBL" id="AYV86067.1"/>
    </source>
</evidence>
<organism evidence="2">
    <name type="scientific">Solivirus sp</name>
    <dbReference type="NCBI Taxonomy" id="2487772"/>
    <lineage>
        <taxon>Viruses</taxon>
        <taxon>Pithoviruses</taxon>
    </lineage>
</organism>